<dbReference type="PANTHER" id="PTHR37485:SF1">
    <property type="entry name" value="CELL DIVISION PROTEIN FTSB"/>
    <property type="match status" value="1"/>
</dbReference>
<dbReference type="PANTHER" id="PTHR37485">
    <property type="entry name" value="CELL DIVISION PROTEIN FTSB"/>
    <property type="match status" value="1"/>
</dbReference>
<evidence type="ECO:0000256" key="5">
    <source>
        <dbReference type="ARBA" id="ARBA00023136"/>
    </source>
</evidence>
<proteinExistence type="predicted"/>
<evidence type="ECO:0000256" key="7">
    <source>
        <dbReference type="SAM" id="Coils"/>
    </source>
</evidence>
<accession>A0A845QKS1</accession>
<evidence type="ECO:0000256" key="6">
    <source>
        <dbReference type="ARBA" id="ARBA00023306"/>
    </source>
</evidence>
<dbReference type="Proteomes" id="UP000446866">
    <property type="component" value="Unassembled WGS sequence"/>
</dbReference>
<feature type="region of interest" description="Disordered" evidence="8">
    <location>
        <begin position="1"/>
        <end position="28"/>
    </location>
</feature>
<organism evidence="10 11">
    <name type="scientific">Anaerotruncus colihominis</name>
    <dbReference type="NCBI Taxonomy" id="169435"/>
    <lineage>
        <taxon>Bacteria</taxon>
        <taxon>Bacillati</taxon>
        <taxon>Bacillota</taxon>
        <taxon>Clostridia</taxon>
        <taxon>Eubacteriales</taxon>
        <taxon>Oscillospiraceae</taxon>
        <taxon>Anaerotruncus</taxon>
    </lineage>
</organism>
<keyword evidence="5 9" id="KW-0472">Membrane</keyword>
<gene>
    <name evidence="10" type="ORF">D0435_03240</name>
</gene>
<dbReference type="RefSeq" id="WP_160200986.1">
    <property type="nucleotide sequence ID" value="NZ_QXWK01000004.1"/>
</dbReference>
<keyword evidence="3 9" id="KW-0812">Transmembrane</keyword>
<evidence type="ECO:0000313" key="11">
    <source>
        <dbReference type="Proteomes" id="UP000446866"/>
    </source>
</evidence>
<keyword evidence="6" id="KW-0131">Cell cycle</keyword>
<dbReference type="InterPro" id="IPR023081">
    <property type="entry name" value="Cell_div_FtsB"/>
</dbReference>
<evidence type="ECO:0000256" key="1">
    <source>
        <dbReference type="ARBA" id="ARBA00022475"/>
    </source>
</evidence>
<comment type="caution">
    <text evidence="10">The sequence shown here is derived from an EMBL/GenBank/DDBJ whole genome shotgun (WGS) entry which is preliminary data.</text>
</comment>
<dbReference type="GO" id="GO:0030428">
    <property type="term" value="C:cell septum"/>
    <property type="evidence" value="ECO:0007669"/>
    <property type="project" value="TreeGrafter"/>
</dbReference>
<keyword evidence="4 9" id="KW-1133">Transmembrane helix</keyword>
<evidence type="ECO:0000256" key="4">
    <source>
        <dbReference type="ARBA" id="ARBA00022989"/>
    </source>
</evidence>
<keyword evidence="1" id="KW-1003">Cell membrane</keyword>
<evidence type="ECO:0000256" key="3">
    <source>
        <dbReference type="ARBA" id="ARBA00022692"/>
    </source>
</evidence>
<name>A0A845QKS1_9FIRM</name>
<dbReference type="Pfam" id="PF04977">
    <property type="entry name" value="DivIC"/>
    <property type="match status" value="1"/>
</dbReference>
<feature type="compositionally biased region" description="Basic and acidic residues" evidence="8">
    <location>
        <begin position="11"/>
        <end position="24"/>
    </location>
</feature>
<reference evidence="10 11" key="1">
    <citation type="submission" date="2018-08" db="EMBL/GenBank/DDBJ databases">
        <title>Murine metabolic-syndrome-specific gut microbial biobank.</title>
        <authorList>
            <person name="Liu C."/>
        </authorList>
    </citation>
    <scope>NUCLEOTIDE SEQUENCE [LARGE SCALE GENOMIC DNA]</scope>
    <source>
        <strain evidence="10 11">28</strain>
    </source>
</reference>
<dbReference type="EMBL" id="QXWK01000004">
    <property type="protein sequence ID" value="NBH60688.1"/>
    <property type="molecule type" value="Genomic_DNA"/>
</dbReference>
<sequence length="141" mass="16184">MKKRKKGRVKQFTEAEMRKSETGKAETVSTAGTVRKKKRVKLNQGRLILTVIVVILIAVVGMSIKNVFDLRAEQKSLQEENQNLLQQQEALEAELENVNDLEYIEEQARIQLRMIKPGEILFVLDKEQDKDDSNGNDEKDN</sequence>
<feature type="coiled-coil region" evidence="7">
    <location>
        <begin position="67"/>
        <end position="101"/>
    </location>
</feature>
<evidence type="ECO:0000313" key="10">
    <source>
        <dbReference type="EMBL" id="NBH60688.1"/>
    </source>
</evidence>
<protein>
    <submittedName>
        <fullName evidence="10">Septum formation initiator family protein</fullName>
    </submittedName>
</protein>
<evidence type="ECO:0000256" key="8">
    <source>
        <dbReference type="SAM" id="MobiDB-lite"/>
    </source>
</evidence>
<keyword evidence="11" id="KW-1185">Reference proteome</keyword>
<evidence type="ECO:0000256" key="2">
    <source>
        <dbReference type="ARBA" id="ARBA00022618"/>
    </source>
</evidence>
<keyword evidence="7" id="KW-0175">Coiled coil</keyword>
<feature type="transmembrane region" description="Helical" evidence="9">
    <location>
        <begin position="45"/>
        <end position="64"/>
    </location>
</feature>
<dbReference type="InterPro" id="IPR007060">
    <property type="entry name" value="FtsL/DivIC"/>
</dbReference>
<dbReference type="AlphaFoldDB" id="A0A845QKS1"/>
<keyword evidence="2" id="KW-0132">Cell division</keyword>
<evidence type="ECO:0000256" key="9">
    <source>
        <dbReference type="SAM" id="Phobius"/>
    </source>
</evidence>
<dbReference type="GO" id="GO:0043093">
    <property type="term" value="P:FtsZ-dependent cytokinesis"/>
    <property type="evidence" value="ECO:0007669"/>
    <property type="project" value="TreeGrafter"/>
</dbReference>